<keyword evidence="3" id="KW-0493">Microtubule</keyword>
<dbReference type="VEuPathDB" id="FungiDB:SPAR_P01000"/>
<keyword evidence="6" id="KW-0206">Cytoskeleton</keyword>
<dbReference type="GO" id="GO:0000743">
    <property type="term" value="P:nuclear migration involved in conjugation with cellular fusion"/>
    <property type="evidence" value="ECO:0007669"/>
    <property type="project" value="TreeGrafter"/>
</dbReference>
<evidence type="ECO:0000256" key="6">
    <source>
        <dbReference type="ARBA" id="ARBA00023212"/>
    </source>
</evidence>
<dbReference type="InterPro" id="IPR036859">
    <property type="entry name" value="CAP-Gly_dom_sf"/>
</dbReference>
<sequence>MRNNANVQVEAHMRDISLQDIVLVNEMKGRVKFIGETKFAKGIWYGIELDKPLGKNDGSVSGTRYFDIDVKKANLNGGYYGLFCRRDTLRFYKPTGDEHSSPNGNTAQETIKKLQVECESLTFELNRRKIENHELKIAAENLSISETDLLSKTSDLDKLVKKLKMENGNMKIHLENFNKMLDVPNDAMARDLDKDTLQERNCLLQGLLEQTKLSYDKAMKMQEDLLEENTQLLEENAVLSKKVSDLGLQLQQTNNTIGDLVLQIEAQSKSSNIVDRLTNDNILLTSNIKALNSELEELHVKEELEENLRITYEQLEQELRLQLSNLQSALENKKELADTYIEENERLKATLESFEEKATHKSQSLELKVNTLQEELYQNKLLKNFYQIYEPFTQSHLQALSSQLQYLAEVIESENFGNLENIQIYTILKVLSSISYTLHIHSMENASDHLEETLQCFKVNIAPISMWLSEFLQRKFSSKQETAFSICHFLDENKYLDKDVTLILKILYPIFETTVPKLLAFFRASSNLGDDDTLCFIGSLYEMSFSFAARIDKFIVNKQVSIPDNSLLLTPSCNINSSSILMTFFSGPLFFPQEYKRICSLKKLKAFFEGVEVLLENIIISTEQPKQPSISSASESNNKDSNFLNSLVSDHLNEENIRLKEVLLQKENVLTELETKIKIFMGRDSERKTLEQSVKTLQVELNNKIEENCGKSEMLNKLKEENANLLNRLKNMELSLYQIKDNSKLNKIYLDREKVDRVNLVSEIMELKETIKRRIKEHKQVRIDFSWLDEFPTMENKQSSKGHLYRSLNTLEIEMVNFMSTSRILDMKLDRSLTEDELWHENDRSYIAYLKRKRKNIRIKSQNTFTYNK</sequence>
<dbReference type="GO" id="GO:0005874">
    <property type="term" value="C:microtubule"/>
    <property type="evidence" value="ECO:0007669"/>
    <property type="project" value="UniProtKB-KW"/>
</dbReference>
<dbReference type="GO" id="GO:0000132">
    <property type="term" value="P:establishment of mitotic spindle orientation"/>
    <property type="evidence" value="ECO:0007669"/>
    <property type="project" value="TreeGrafter"/>
</dbReference>
<reference evidence="9" key="1">
    <citation type="journal article" date="2017" name="Nat. Genet.">
        <title>Contrasting evolutionary genome dynamics between domesticated and wild yeasts.</title>
        <authorList>
            <person name="Yue J.X."/>
            <person name="Li J."/>
            <person name="Aigrain L."/>
            <person name="Hallin J."/>
            <person name="Persson K."/>
            <person name="Oliver K."/>
            <person name="Bergstrom A."/>
            <person name="Coupland P."/>
            <person name="Warringer J."/>
            <person name="Lagomarsino M.C."/>
            <person name="Fischer G."/>
            <person name="Durbin R."/>
            <person name="Liti G."/>
        </authorList>
    </citation>
    <scope>NUCLEOTIDE SEQUENCE</scope>
    <source>
        <strain evidence="9">CBS432</strain>
    </source>
</reference>
<keyword evidence="2" id="KW-0963">Cytoplasm</keyword>
<proteinExistence type="predicted"/>
<dbReference type="GO" id="GO:0030286">
    <property type="term" value="C:dynein complex"/>
    <property type="evidence" value="ECO:0007669"/>
    <property type="project" value="UniProtKB-KW"/>
</dbReference>
<dbReference type="OrthoDB" id="2130750at2759"/>
<evidence type="ECO:0000259" key="8">
    <source>
        <dbReference type="PROSITE" id="PS50245"/>
    </source>
</evidence>
<dbReference type="GO" id="GO:0005816">
    <property type="term" value="C:spindle pole body"/>
    <property type="evidence" value="ECO:0007669"/>
    <property type="project" value="TreeGrafter"/>
</dbReference>
<dbReference type="InterPro" id="IPR000938">
    <property type="entry name" value="CAP-Gly_domain"/>
</dbReference>
<dbReference type="AlphaFoldDB" id="A0A8B8V0R4"/>
<reference evidence="9" key="4">
    <citation type="submission" date="2025-08" db="UniProtKB">
        <authorList>
            <consortium name="RefSeq"/>
        </authorList>
    </citation>
    <scope>IDENTIFICATION</scope>
    <source>
        <strain evidence="9">CBS432</strain>
    </source>
</reference>
<dbReference type="GO" id="GO:0005819">
    <property type="term" value="C:spindle"/>
    <property type="evidence" value="ECO:0007669"/>
    <property type="project" value="UniProtKB-SubCell"/>
</dbReference>
<evidence type="ECO:0000256" key="3">
    <source>
        <dbReference type="ARBA" id="ARBA00022701"/>
    </source>
</evidence>
<dbReference type="PROSITE" id="PS00845">
    <property type="entry name" value="CAP_GLY_1"/>
    <property type="match status" value="1"/>
</dbReference>
<dbReference type="PANTHER" id="PTHR18916:SF6">
    <property type="entry name" value="DYNACTIN SUBUNIT 1"/>
    <property type="match status" value="1"/>
</dbReference>
<evidence type="ECO:0000256" key="7">
    <source>
        <dbReference type="SAM" id="Coils"/>
    </source>
</evidence>
<dbReference type="GO" id="GO:0051286">
    <property type="term" value="C:cell tip"/>
    <property type="evidence" value="ECO:0007669"/>
    <property type="project" value="TreeGrafter"/>
</dbReference>
<evidence type="ECO:0000256" key="4">
    <source>
        <dbReference type="ARBA" id="ARBA00023017"/>
    </source>
</evidence>
<keyword evidence="4" id="KW-0243">Dynein</keyword>
<evidence type="ECO:0000256" key="1">
    <source>
        <dbReference type="ARBA" id="ARBA00004186"/>
    </source>
</evidence>
<dbReference type="PROSITE" id="PS50245">
    <property type="entry name" value="CAP_GLY_2"/>
    <property type="match status" value="1"/>
</dbReference>
<dbReference type="RefSeq" id="XP_033769597.1">
    <property type="nucleotide sequence ID" value="XM_033913706.1"/>
</dbReference>
<feature type="coiled-coil region" evidence="7">
    <location>
        <begin position="274"/>
        <end position="375"/>
    </location>
</feature>
<dbReference type="Gene3D" id="2.30.30.190">
    <property type="entry name" value="CAP Gly-rich-like domain"/>
    <property type="match status" value="1"/>
</dbReference>
<evidence type="ECO:0000256" key="5">
    <source>
        <dbReference type="ARBA" id="ARBA00023054"/>
    </source>
</evidence>
<gene>
    <name evidence="9" type="primary">NIP100</name>
    <name evidence="9" type="ORF">SPAR_P01000</name>
</gene>
<dbReference type="SUPFAM" id="SSF74924">
    <property type="entry name" value="Cap-Gly domain"/>
    <property type="match status" value="1"/>
</dbReference>
<reference evidence="9" key="2">
    <citation type="submission" date="2020-01" db="EMBL/GenBank/DDBJ databases">
        <title>Population-level Yeast Reference Genomes.</title>
        <authorList>
            <person name="Yue J.-X."/>
        </authorList>
    </citation>
    <scope>NUCLEOTIDE SEQUENCE</scope>
    <source>
        <strain evidence="9">CBS432</strain>
    </source>
</reference>
<keyword evidence="5 7" id="KW-0175">Coiled coil</keyword>
<feature type="coiled-coil region" evidence="7">
    <location>
        <begin position="687"/>
        <end position="735"/>
    </location>
</feature>
<name>A0A8B8V0R4_SACPA</name>
<feature type="domain" description="CAP-Gly" evidence="8">
    <location>
        <begin position="35"/>
        <end position="85"/>
    </location>
</feature>
<dbReference type="SMART" id="SM01052">
    <property type="entry name" value="CAP_GLY"/>
    <property type="match status" value="1"/>
</dbReference>
<dbReference type="KEGG" id="spao:SPAR_P01000"/>
<dbReference type="PANTHER" id="PTHR18916">
    <property type="entry name" value="DYNACTIN 1-RELATED MICROTUBULE-BINDING"/>
    <property type="match status" value="1"/>
</dbReference>
<dbReference type="GeneID" id="54634042"/>
<dbReference type="Pfam" id="PF01302">
    <property type="entry name" value="CAP_GLY"/>
    <property type="match status" value="1"/>
</dbReference>
<comment type="subcellular location">
    <subcellularLocation>
        <location evidence="1">Cytoplasm</location>
        <location evidence="1">Cytoskeleton</location>
        <location evidence="1">Spindle</location>
    </subcellularLocation>
</comment>
<evidence type="ECO:0000256" key="2">
    <source>
        <dbReference type="ARBA" id="ARBA00022490"/>
    </source>
</evidence>
<feature type="coiled-coil region" evidence="7">
    <location>
        <begin position="215"/>
        <end position="242"/>
    </location>
</feature>
<accession>A0A8B8V0R4</accession>
<protein>
    <submittedName>
        <fullName evidence="9">Nip100p</fullName>
    </submittedName>
</protein>
<evidence type="ECO:0000313" key="9">
    <source>
        <dbReference type="RefSeq" id="XP_033769597.1"/>
    </source>
</evidence>
<reference evidence="9" key="3">
    <citation type="submission" date="2025-07" db="EMBL/GenBank/DDBJ databases">
        <authorList>
            <consortium name="NCBI Genome Project"/>
        </authorList>
    </citation>
    <scope>NUCLEOTIDE SEQUENCE</scope>
    <source>
        <strain evidence="9">CBS432</strain>
    </source>
</reference>
<organism evidence="9">
    <name type="scientific">Saccharomyces paradoxus</name>
    <name type="common">Yeast</name>
    <name type="synonym">Saccharomyces douglasii</name>
    <dbReference type="NCBI Taxonomy" id="27291"/>
    <lineage>
        <taxon>Eukaryota</taxon>
        <taxon>Fungi</taxon>
        <taxon>Dikarya</taxon>
        <taxon>Ascomycota</taxon>
        <taxon>Saccharomycotina</taxon>
        <taxon>Saccharomycetes</taxon>
        <taxon>Saccharomycetales</taxon>
        <taxon>Saccharomycetaceae</taxon>
        <taxon>Saccharomyces</taxon>
    </lineage>
</organism>